<evidence type="ECO:0000313" key="2">
    <source>
        <dbReference type="Proteomes" id="UP001482620"/>
    </source>
</evidence>
<dbReference type="Proteomes" id="UP001482620">
    <property type="component" value="Unassembled WGS sequence"/>
</dbReference>
<sequence>MRIKSKNNITVYKKGMLKIYTFQSLITKDILVVVMSSKSLRFESLLAITLIQGCPNPVLKSYYPATFRCIPAPTQLNQMAEFPSQYSVNSALQKPCNKSFI</sequence>
<accession>A0ABV0UQ22</accession>
<proteinExistence type="predicted"/>
<gene>
    <name evidence="1" type="ORF">ILYODFUR_033200</name>
</gene>
<name>A0ABV0UQ22_9TELE</name>
<dbReference type="EMBL" id="JAHRIQ010075101">
    <property type="protein sequence ID" value="MEQ2245932.1"/>
    <property type="molecule type" value="Genomic_DNA"/>
</dbReference>
<reference evidence="1 2" key="1">
    <citation type="submission" date="2021-06" db="EMBL/GenBank/DDBJ databases">
        <authorList>
            <person name="Palmer J.M."/>
        </authorList>
    </citation>
    <scope>NUCLEOTIDE SEQUENCE [LARGE SCALE GENOMIC DNA]</scope>
    <source>
        <strain evidence="2">if_2019</strain>
        <tissue evidence="1">Muscle</tissue>
    </source>
</reference>
<keyword evidence="2" id="KW-1185">Reference proteome</keyword>
<protein>
    <submittedName>
        <fullName evidence="1">Uncharacterized protein</fullName>
    </submittedName>
</protein>
<comment type="caution">
    <text evidence="1">The sequence shown here is derived from an EMBL/GenBank/DDBJ whole genome shotgun (WGS) entry which is preliminary data.</text>
</comment>
<evidence type="ECO:0000313" key="1">
    <source>
        <dbReference type="EMBL" id="MEQ2245932.1"/>
    </source>
</evidence>
<organism evidence="1 2">
    <name type="scientific">Ilyodon furcidens</name>
    <name type="common">goldbreast splitfin</name>
    <dbReference type="NCBI Taxonomy" id="33524"/>
    <lineage>
        <taxon>Eukaryota</taxon>
        <taxon>Metazoa</taxon>
        <taxon>Chordata</taxon>
        <taxon>Craniata</taxon>
        <taxon>Vertebrata</taxon>
        <taxon>Euteleostomi</taxon>
        <taxon>Actinopterygii</taxon>
        <taxon>Neopterygii</taxon>
        <taxon>Teleostei</taxon>
        <taxon>Neoteleostei</taxon>
        <taxon>Acanthomorphata</taxon>
        <taxon>Ovalentaria</taxon>
        <taxon>Atherinomorphae</taxon>
        <taxon>Cyprinodontiformes</taxon>
        <taxon>Goodeidae</taxon>
        <taxon>Ilyodon</taxon>
    </lineage>
</organism>